<dbReference type="RefSeq" id="XP_033584839.1">
    <property type="nucleotide sequence ID" value="XM_033726435.1"/>
</dbReference>
<protein>
    <recommendedName>
        <fullName evidence="1">Splicing factor RBM39 linker domain-containing protein</fullName>
    </recommendedName>
</protein>
<keyword evidence="3" id="KW-1185">Reference proteome</keyword>
<dbReference type="GeneID" id="54467328"/>
<reference evidence="2 4" key="1">
    <citation type="journal article" date="2020" name="Stud. Mycol.">
        <title>101 Dothideomycetes genomes: a test case for predicting lifestyles and emergence of pathogens.</title>
        <authorList>
            <person name="Haridas S."/>
            <person name="Albert R."/>
            <person name="Binder M."/>
            <person name="Bloem J."/>
            <person name="Labutti K."/>
            <person name="Salamov A."/>
            <person name="Andreopoulos B."/>
            <person name="Baker S."/>
            <person name="Barry K."/>
            <person name="Bills G."/>
            <person name="Bluhm B."/>
            <person name="Cannon C."/>
            <person name="Castanera R."/>
            <person name="Culley D."/>
            <person name="Daum C."/>
            <person name="Ezra D."/>
            <person name="Gonzalez J."/>
            <person name="Henrissat B."/>
            <person name="Kuo A."/>
            <person name="Liang C."/>
            <person name="Lipzen A."/>
            <person name="Lutzoni F."/>
            <person name="Magnuson J."/>
            <person name="Mondo S."/>
            <person name="Nolan M."/>
            <person name="Ohm R."/>
            <person name="Pangilinan J."/>
            <person name="Park H.-J."/>
            <person name="Ramirez L."/>
            <person name="Alfaro M."/>
            <person name="Sun H."/>
            <person name="Tritt A."/>
            <person name="Yoshinaga Y."/>
            <person name="Zwiers L.-H."/>
            <person name="Turgeon B."/>
            <person name="Goodwin S."/>
            <person name="Spatafora J."/>
            <person name="Crous P."/>
            <person name="Grigoriev I."/>
        </authorList>
    </citation>
    <scope>NUCLEOTIDE SEQUENCE</scope>
    <source>
        <strain evidence="2 4">CBS 304.34</strain>
    </source>
</reference>
<dbReference type="Proteomes" id="UP000504636">
    <property type="component" value="Unplaced"/>
</dbReference>
<evidence type="ECO:0000313" key="3">
    <source>
        <dbReference type="Proteomes" id="UP000504636"/>
    </source>
</evidence>
<evidence type="ECO:0000259" key="1">
    <source>
        <dbReference type="Pfam" id="PF15519"/>
    </source>
</evidence>
<dbReference type="AlphaFoldDB" id="A0A6A6ZC33"/>
<proteinExistence type="predicted"/>
<accession>A0A6A6ZC33</accession>
<gene>
    <name evidence="2 4" type="ORF">BDZ99DRAFT_531120</name>
</gene>
<name>A0A6A6ZC33_9PEZI</name>
<dbReference type="OrthoDB" id="10620664at2759"/>
<evidence type="ECO:0000313" key="4">
    <source>
        <dbReference type="RefSeq" id="XP_033584839.1"/>
    </source>
</evidence>
<dbReference type="InterPro" id="IPR029123">
    <property type="entry name" value="RBM39_linker"/>
</dbReference>
<dbReference type="EMBL" id="MU003692">
    <property type="protein sequence ID" value="KAF2817875.1"/>
    <property type="molecule type" value="Genomic_DNA"/>
</dbReference>
<feature type="non-terminal residue" evidence="2">
    <location>
        <position position="1"/>
    </location>
</feature>
<feature type="domain" description="Splicing factor RBM39 linker" evidence="1">
    <location>
        <begin position="74"/>
        <end position="106"/>
    </location>
</feature>
<reference evidence="4" key="2">
    <citation type="submission" date="2020-04" db="EMBL/GenBank/DDBJ databases">
        <authorList>
            <consortium name="NCBI Genome Project"/>
        </authorList>
    </citation>
    <scope>NUCLEOTIDE SEQUENCE</scope>
    <source>
        <strain evidence="4">CBS 304.34</strain>
    </source>
</reference>
<sequence length="108" mass="12015">ARRSTRPCVRGEDTRTGKGFLLFHSITDPQSFEEIMTLPQQVLHVEDKRQGLLSDDCTGGRDNDRRRAGGASALDDTDVAGVNFNNYSRDSLMRKFARMQNPQTAGAN</sequence>
<evidence type="ECO:0000313" key="2">
    <source>
        <dbReference type="EMBL" id="KAF2817875.1"/>
    </source>
</evidence>
<dbReference type="Pfam" id="PF15519">
    <property type="entry name" value="RBM39linker"/>
    <property type="match status" value="1"/>
</dbReference>
<reference evidence="4" key="3">
    <citation type="submission" date="2025-04" db="UniProtKB">
        <authorList>
            <consortium name="RefSeq"/>
        </authorList>
    </citation>
    <scope>IDENTIFICATION</scope>
    <source>
        <strain evidence="4">CBS 304.34</strain>
    </source>
</reference>
<organism evidence="2">
    <name type="scientific">Mytilinidion resinicola</name>
    <dbReference type="NCBI Taxonomy" id="574789"/>
    <lineage>
        <taxon>Eukaryota</taxon>
        <taxon>Fungi</taxon>
        <taxon>Dikarya</taxon>
        <taxon>Ascomycota</taxon>
        <taxon>Pezizomycotina</taxon>
        <taxon>Dothideomycetes</taxon>
        <taxon>Pleosporomycetidae</taxon>
        <taxon>Mytilinidiales</taxon>
        <taxon>Mytilinidiaceae</taxon>
        <taxon>Mytilinidion</taxon>
    </lineage>
</organism>